<organism evidence="1">
    <name type="scientific">bioreactor metagenome</name>
    <dbReference type="NCBI Taxonomy" id="1076179"/>
    <lineage>
        <taxon>unclassified sequences</taxon>
        <taxon>metagenomes</taxon>
        <taxon>ecological metagenomes</taxon>
    </lineage>
</organism>
<dbReference type="EMBL" id="VSSQ01019369">
    <property type="protein sequence ID" value="MPM63362.1"/>
    <property type="molecule type" value="Genomic_DNA"/>
</dbReference>
<dbReference type="AlphaFoldDB" id="A0A645BDG3"/>
<protein>
    <submittedName>
        <fullName evidence="1">Uncharacterized protein</fullName>
    </submittedName>
</protein>
<name>A0A645BDG3_9ZZZZ</name>
<evidence type="ECO:0000313" key="1">
    <source>
        <dbReference type="EMBL" id="MPM63362.1"/>
    </source>
</evidence>
<sequence length="69" mass="7523">MQDTSISPNVLKRLGREVSLSMNSIGKINGLLAMPMIWISLSSFQSKAPQINQACSQPITGCYIETHVS</sequence>
<gene>
    <name evidence="1" type="ORF">SDC9_110242</name>
</gene>
<reference evidence="1" key="1">
    <citation type="submission" date="2019-08" db="EMBL/GenBank/DDBJ databases">
        <authorList>
            <person name="Kucharzyk K."/>
            <person name="Murdoch R.W."/>
            <person name="Higgins S."/>
            <person name="Loffler F."/>
        </authorList>
    </citation>
    <scope>NUCLEOTIDE SEQUENCE</scope>
</reference>
<comment type="caution">
    <text evidence="1">The sequence shown here is derived from an EMBL/GenBank/DDBJ whole genome shotgun (WGS) entry which is preliminary data.</text>
</comment>
<accession>A0A645BDG3</accession>
<proteinExistence type="predicted"/>